<organism evidence="7 8">
    <name type="scientific">Miscanthus lutarioriparius</name>
    <dbReference type="NCBI Taxonomy" id="422564"/>
    <lineage>
        <taxon>Eukaryota</taxon>
        <taxon>Viridiplantae</taxon>
        <taxon>Streptophyta</taxon>
        <taxon>Embryophyta</taxon>
        <taxon>Tracheophyta</taxon>
        <taxon>Spermatophyta</taxon>
        <taxon>Magnoliopsida</taxon>
        <taxon>Liliopsida</taxon>
        <taxon>Poales</taxon>
        <taxon>Poaceae</taxon>
        <taxon>PACMAD clade</taxon>
        <taxon>Panicoideae</taxon>
        <taxon>Andropogonodae</taxon>
        <taxon>Andropogoneae</taxon>
        <taxon>Saccharinae</taxon>
        <taxon>Miscanthus</taxon>
    </lineage>
</organism>
<evidence type="ECO:0000313" key="8">
    <source>
        <dbReference type="Proteomes" id="UP000604825"/>
    </source>
</evidence>
<reference evidence="7" key="1">
    <citation type="submission" date="2020-10" db="EMBL/GenBank/DDBJ databases">
        <authorList>
            <person name="Han B."/>
            <person name="Lu T."/>
            <person name="Zhao Q."/>
            <person name="Huang X."/>
            <person name="Zhao Y."/>
        </authorList>
    </citation>
    <scope>NUCLEOTIDE SEQUENCE</scope>
</reference>
<keyword evidence="8" id="KW-1185">Reference proteome</keyword>
<evidence type="ECO:0000256" key="3">
    <source>
        <dbReference type="ARBA" id="ARBA00022448"/>
    </source>
</evidence>
<dbReference type="PANTHER" id="PTHR12363:SF33">
    <property type="entry name" value="IMPORTIN-13"/>
    <property type="match status" value="1"/>
</dbReference>
<protein>
    <recommendedName>
        <fullName evidence="9">Transportin MOS14</fullName>
    </recommendedName>
</protein>
<dbReference type="GO" id="GO:0005634">
    <property type="term" value="C:nucleus"/>
    <property type="evidence" value="ECO:0007669"/>
    <property type="project" value="UniProtKB-SubCell"/>
</dbReference>
<dbReference type="InterPro" id="IPR051345">
    <property type="entry name" value="Importin_beta-like_NTR"/>
</dbReference>
<comment type="similarity">
    <text evidence="2">Belongs to the importin beta family.</text>
</comment>
<comment type="subcellular location">
    <subcellularLocation>
        <location evidence="1">Nucleus</location>
    </subcellularLocation>
</comment>
<dbReference type="EMBL" id="CAJGYO010000001">
    <property type="protein sequence ID" value="CAD6205340.1"/>
    <property type="molecule type" value="Genomic_DNA"/>
</dbReference>
<dbReference type="InterPro" id="IPR001494">
    <property type="entry name" value="Importin-beta_N"/>
</dbReference>
<dbReference type="Pfam" id="PF03810">
    <property type="entry name" value="IBN_N"/>
    <property type="match status" value="1"/>
</dbReference>
<dbReference type="InterPro" id="IPR016024">
    <property type="entry name" value="ARM-type_fold"/>
</dbReference>
<dbReference type="Proteomes" id="UP000604825">
    <property type="component" value="Unassembled WGS sequence"/>
</dbReference>
<feature type="domain" description="Importin N-terminal" evidence="5">
    <location>
        <begin position="28"/>
        <end position="87"/>
    </location>
</feature>
<evidence type="ECO:0000256" key="1">
    <source>
        <dbReference type="ARBA" id="ARBA00004123"/>
    </source>
</evidence>
<dbReference type="InterPro" id="IPR011989">
    <property type="entry name" value="ARM-like"/>
</dbReference>
<dbReference type="GO" id="GO:0005737">
    <property type="term" value="C:cytoplasm"/>
    <property type="evidence" value="ECO:0007669"/>
    <property type="project" value="TreeGrafter"/>
</dbReference>
<dbReference type="InterPro" id="IPR057941">
    <property type="entry name" value="TPR_TNPO3_IPO13_2nd"/>
</dbReference>
<sequence length="940" mass="105433">MEAQATATVKETLAALYHHPDAAIRTAADRWLQEFQHTLDAWQVADSLLHDESSNLETLIFCSQTLRSKVQRDFEELPSEAFRSLQDSLYVLLKKFNKGPQKVRTQICIAIAALAVHVPVEDWGAGGIVNWLSDEMKAHPQFIPGFLELLIVLPQETSSYKIAARPERRRQFEIDLCSSANVAIDLLTACMAIDQLKEQVLEGFSSWLRFCHGISASELASHPLVHLALSSLNSDQFLEAAVNVTSELIHATVSHGSGTIAEQMPLIQILVPHIMGLKEQLKDPSKDEEDVKAIARLYADMGESYVDLIATGSDDSIQIVNALLEVTSHLEFDISSMTFNFWHRLKRNLIRRDSYVSYGSEVAIEAEKNRRLQIFRPKFETLVSLVSFRVEYPEDYHTFSEEDRRDFRHVRYAVSDVLLDATEVLGGDSTLKLLSTKLAQAYGSCNNEQNPKWQPVEAALFCIQAIARSVSVEEREILPQVMSLLPCLPHHEQLLRTVDILNKGMNTSEDTAAAASMAFKYICEDCRRKFSGSLDSLFQIYHIAISGVGGYKVSSEDSLHLVEALSVVVTTLPPESASRALELICQPVINPLQELIQQGDQVLQQVPARHLTVHIDRLSSIFSNVKQPELVAEAVYRYWPTLKSIFDQRAWDTRTMESICRSCKFAVRTCGRVMGMTIGAMLEEIQTLYQQHKQSCFLYLSSEVIKIFGSDPSCAGYLTSLIQILFSHTVQLLRTIQDFTARPDIADDCYLLASRCIRYCPDLFIPTEMFQRLVDCAMAGITIQHREACKSILCFLSDVIDLPNSSDGGQYREVINTIILQRGATLTRIMIAALTGALPSGRLEEVSYVLLSLSRAFGENLLNWAKESINLIPPQALTDAERLRFFNIISDAASGSSLHTTTDRFGEISDVCRRNKTVQDLVQSALRPHDLTFTVVPQQM</sequence>
<evidence type="ECO:0000256" key="4">
    <source>
        <dbReference type="ARBA" id="ARBA00023242"/>
    </source>
</evidence>
<evidence type="ECO:0008006" key="9">
    <source>
        <dbReference type="Google" id="ProtNLM"/>
    </source>
</evidence>
<dbReference type="Pfam" id="PF08389">
    <property type="entry name" value="Xpo1"/>
    <property type="match status" value="1"/>
</dbReference>
<feature type="domain" description="Exportin-1/Importin-beta-like" evidence="6">
    <location>
        <begin position="101"/>
        <end position="244"/>
    </location>
</feature>
<evidence type="ECO:0000259" key="6">
    <source>
        <dbReference type="Pfam" id="PF08389"/>
    </source>
</evidence>
<evidence type="ECO:0000256" key="2">
    <source>
        <dbReference type="ARBA" id="ARBA00007991"/>
    </source>
</evidence>
<accession>A0A811MGT7</accession>
<name>A0A811MGT7_9POAL</name>
<evidence type="ECO:0000313" key="7">
    <source>
        <dbReference type="EMBL" id="CAD6205340.1"/>
    </source>
</evidence>
<proteinExistence type="inferred from homology"/>
<keyword evidence="4" id="KW-0539">Nucleus</keyword>
<dbReference type="InterPro" id="IPR013598">
    <property type="entry name" value="Exportin-1/Importin-b-like"/>
</dbReference>
<dbReference type="AlphaFoldDB" id="A0A811MGT7"/>
<dbReference type="PANTHER" id="PTHR12363">
    <property type="entry name" value="TRANSPORTIN 3 AND IMPORTIN 13"/>
    <property type="match status" value="1"/>
</dbReference>
<dbReference type="InterPro" id="IPR058537">
    <property type="entry name" value="TPR_TNPO3_IPO13_4th"/>
</dbReference>
<dbReference type="SUPFAM" id="SSF48371">
    <property type="entry name" value="ARM repeat"/>
    <property type="match status" value="1"/>
</dbReference>
<keyword evidence="3" id="KW-0813">Transport</keyword>
<gene>
    <name evidence="7" type="ORF">NCGR_LOCUS3171</name>
</gene>
<evidence type="ECO:0000259" key="5">
    <source>
        <dbReference type="Pfam" id="PF03810"/>
    </source>
</evidence>
<dbReference type="OrthoDB" id="435593at2759"/>
<dbReference type="GO" id="GO:0031267">
    <property type="term" value="F:small GTPase binding"/>
    <property type="evidence" value="ECO:0007669"/>
    <property type="project" value="InterPro"/>
</dbReference>
<dbReference type="Gene3D" id="1.25.10.10">
    <property type="entry name" value="Leucine-rich Repeat Variant"/>
    <property type="match status" value="1"/>
</dbReference>
<dbReference type="GO" id="GO:0006606">
    <property type="term" value="P:protein import into nucleus"/>
    <property type="evidence" value="ECO:0007669"/>
    <property type="project" value="TreeGrafter"/>
</dbReference>
<comment type="caution">
    <text evidence="7">The sequence shown here is derived from an EMBL/GenBank/DDBJ whole genome shotgun (WGS) entry which is preliminary data.</text>
</comment>
<dbReference type="Pfam" id="PF24138">
    <property type="entry name" value="TPR_TNPO3_IPO13_2nd"/>
    <property type="match status" value="1"/>
</dbReference>
<dbReference type="Pfam" id="PF24139">
    <property type="entry name" value="TPR_TNPO3_IPO13_4th"/>
    <property type="match status" value="1"/>
</dbReference>